<proteinExistence type="predicted"/>
<evidence type="ECO:0000313" key="3">
    <source>
        <dbReference type="Proteomes" id="UP000034516"/>
    </source>
</evidence>
<sequence length="191" mass="21924">MSTIIGIEGLVFAGKTTLSENLGQSLPAAIVHEYGFYAGGSKSFPKYPPESYRAAIKASQFFINIEQERINVLRGFLSDSPEYVVVDRTYMTCLAFDFAAKMFTGFDTYDEVYNLWQRADKIETDVTIYLDVSDAEMMKRVPLRKSKCPDHLLDPEFNRQIRQYLQRQKVFMVNADQSKRQVLQEVKNCLG</sequence>
<dbReference type="AlphaFoldDB" id="A0A0G1BB17"/>
<dbReference type="Pfam" id="PF02223">
    <property type="entry name" value="Thymidylate_kin"/>
    <property type="match status" value="1"/>
</dbReference>
<gene>
    <name evidence="2" type="ORF">UV02_C0001G0011</name>
</gene>
<reference evidence="2 3" key="1">
    <citation type="journal article" date="2015" name="Nature">
        <title>rRNA introns, odd ribosomes, and small enigmatic genomes across a large radiation of phyla.</title>
        <authorList>
            <person name="Brown C.T."/>
            <person name="Hug L.A."/>
            <person name="Thomas B.C."/>
            <person name="Sharon I."/>
            <person name="Castelle C.J."/>
            <person name="Singh A."/>
            <person name="Wilkins M.J."/>
            <person name="Williams K.H."/>
            <person name="Banfield J.F."/>
        </authorList>
    </citation>
    <scope>NUCLEOTIDE SEQUENCE [LARGE SCALE GENOMIC DNA]</scope>
</reference>
<evidence type="ECO:0000259" key="1">
    <source>
        <dbReference type="Pfam" id="PF02223"/>
    </source>
</evidence>
<dbReference type="Proteomes" id="UP000034516">
    <property type="component" value="Unassembled WGS sequence"/>
</dbReference>
<dbReference type="SUPFAM" id="SSF52540">
    <property type="entry name" value="P-loop containing nucleoside triphosphate hydrolases"/>
    <property type="match status" value="1"/>
</dbReference>
<dbReference type="Gene3D" id="3.40.50.300">
    <property type="entry name" value="P-loop containing nucleotide triphosphate hydrolases"/>
    <property type="match status" value="1"/>
</dbReference>
<accession>A0A0G1BB17</accession>
<protein>
    <recommendedName>
        <fullName evidence="1">Thymidylate kinase-like domain-containing protein</fullName>
    </recommendedName>
</protein>
<evidence type="ECO:0000313" key="2">
    <source>
        <dbReference type="EMBL" id="KKS43546.1"/>
    </source>
</evidence>
<dbReference type="InterPro" id="IPR027417">
    <property type="entry name" value="P-loop_NTPase"/>
</dbReference>
<name>A0A0G1BB17_9BACT</name>
<dbReference type="InterPro" id="IPR039430">
    <property type="entry name" value="Thymidylate_kin-like_dom"/>
</dbReference>
<feature type="domain" description="Thymidylate kinase-like" evidence="1">
    <location>
        <begin position="7"/>
        <end position="185"/>
    </location>
</feature>
<comment type="caution">
    <text evidence="2">The sequence shown here is derived from an EMBL/GenBank/DDBJ whole genome shotgun (WGS) entry which is preliminary data.</text>
</comment>
<dbReference type="EMBL" id="LCCW01000001">
    <property type="protein sequence ID" value="KKS43546.1"/>
    <property type="molecule type" value="Genomic_DNA"/>
</dbReference>
<organism evidence="2 3">
    <name type="scientific">Candidatus Kuenenbacteria bacterium GW2011_GWA2_42_15</name>
    <dbReference type="NCBI Taxonomy" id="1618677"/>
    <lineage>
        <taxon>Bacteria</taxon>
        <taxon>Candidatus Kueneniibacteriota</taxon>
    </lineage>
</organism>